<evidence type="ECO:0000256" key="1">
    <source>
        <dbReference type="ARBA" id="ARBA00022737"/>
    </source>
</evidence>
<dbReference type="InterPro" id="IPR032675">
    <property type="entry name" value="LRR_dom_sf"/>
</dbReference>
<organism evidence="4">
    <name type="scientific">Arundo donax</name>
    <name type="common">Giant reed</name>
    <name type="synonym">Donax arundinaceus</name>
    <dbReference type="NCBI Taxonomy" id="35708"/>
    <lineage>
        <taxon>Eukaryota</taxon>
        <taxon>Viridiplantae</taxon>
        <taxon>Streptophyta</taxon>
        <taxon>Embryophyta</taxon>
        <taxon>Tracheophyta</taxon>
        <taxon>Spermatophyta</taxon>
        <taxon>Magnoliopsida</taxon>
        <taxon>Liliopsida</taxon>
        <taxon>Poales</taxon>
        <taxon>Poaceae</taxon>
        <taxon>PACMAD clade</taxon>
        <taxon>Arundinoideae</taxon>
        <taxon>Arundineae</taxon>
        <taxon>Arundo</taxon>
    </lineage>
</organism>
<dbReference type="EMBL" id="GBRH01266452">
    <property type="protein sequence ID" value="JAD31443.1"/>
    <property type="molecule type" value="Transcribed_RNA"/>
</dbReference>
<dbReference type="PANTHER" id="PTHR47186:SF54">
    <property type="entry name" value="DISEASE RESISTANCE RPP13-LIKE PROTEIN 4"/>
    <property type="match status" value="1"/>
</dbReference>
<dbReference type="SUPFAM" id="SSF52058">
    <property type="entry name" value="L domain-like"/>
    <property type="match status" value="1"/>
</dbReference>
<feature type="compositionally biased region" description="Basic and acidic residues" evidence="2">
    <location>
        <begin position="357"/>
        <end position="392"/>
    </location>
</feature>
<evidence type="ECO:0000259" key="3">
    <source>
        <dbReference type="Pfam" id="PF23598"/>
    </source>
</evidence>
<feature type="compositionally biased region" description="Basic and acidic residues" evidence="2">
    <location>
        <begin position="401"/>
        <end position="411"/>
    </location>
</feature>
<dbReference type="InterPro" id="IPR055414">
    <property type="entry name" value="LRR_R13L4/SHOC2-like"/>
</dbReference>
<name>A0A0A8Z161_ARUDO</name>
<reference evidence="4" key="2">
    <citation type="journal article" date="2015" name="Data Brief">
        <title>Shoot transcriptome of the giant reed, Arundo donax.</title>
        <authorList>
            <person name="Barrero R.A."/>
            <person name="Guerrero F.D."/>
            <person name="Moolhuijzen P."/>
            <person name="Goolsby J.A."/>
            <person name="Tidwell J."/>
            <person name="Bellgard S.E."/>
            <person name="Bellgard M.I."/>
        </authorList>
    </citation>
    <scope>NUCLEOTIDE SEQUENCE</scope>
    <source>
        <tissue evidence="4">Shoot tissue taken approximately 20 cm above the soil surface</tissue>
    </source>
</reference>
<sequence length="427" mass="48620">MSLLLQLSDSLVVLQLGRWCNLDNKTYMEVDSLESLSALGFLKNLRYLGLRGLSRLTEIPCGIRWLKSLTILDMRGCQNLVNVSSKAISPLKQLTHLDLTECYMLEYIGRGITFLSELRVLKGFAFGVGTQGSKACRLHDLKKLKKLQKLTISIATDANVGNHEMGELEHLANLRKLTITWSEIPSILVGNEVKQKRDELLSRWTSFKLPQGLEKLDIRCYPKDELELKVPPKSLEKLYLRGGGLEKFSINGPNFIKTLRLRYLKNFNMGWRDVLSISKEIEYVEVVVKDEKVMSRMHMNEKDKEVLQKDIEEQRKLVERMKIPELTLDENGVWVNDKKEEVNQGLIAHQPTSTSNEDGKMGKEDQGAMEKSKDVNKVIDKPKKIDSDRDKASSAQADLLFTKEGKEEKSSTPEVPEQNKANQTSVE</sequence>
<dbReference type="PANTHER" id="PTHR47186">
    <property type="entry name" value="LEUCINE-RICH REPEAT-CONTAINING PROTEIN 57"/>
    <property type="match status" value="1"/>
</dbReference>
<feature type="domain" description="Disease resistance R13L4/SHOC-2-like LRR" evidence="3">
    <location>
        <begin position="25"/>
        <end position="157"/>
    </location>
</feature>
<reference evidence="4" key="1">
    <citation type="submission" date="2014-09" db="EMBL/GenBank/DDBJ databases">
        <authorList>
            <person name="Magalhaes I.L.F."/>
            <person name="Oliveira U."/>
            <person name="Santos F.R."/>
            <person name="Vidigal T.H.D.A."/>
            <person name="Brescovit A.D."/>
            <person name="Santos A.J."/>
        </authorList>
    </citation>
    <scope>NUCLEOTIDE SEQUENCE</scope>
    <source>
        <tissue evidence="4">Shoot tissue taken approximately 20 cm above the soil surface</tissue>
    </source>
</reference>
<dbReference type="AlphaFoldDB" id="A0A0A8Z161"/>
<protein>
    <recommendedName>
        <fullName evidence="3">Disease resistance R13L4/SHOC-2-like LRR domain-containing protein</fullName>
    </recommendedName>
</protein>
<accession>A0A0A8Z161</accession>
<evidence type="ECO:0000256" key="2">
    <source>
        <dbReference type="SAM" id="MobiDB-lite"/>
    </source>
</evidence>
<keyword evidence="1" id="KW-0677">Repeat</keyword>
<feature type="region of interest" description="Disordered" evidence="2">
    <location>
        <begin position="342"/>
        <end position="427"/>
    </location>
</feature>
<evidence type="ECO:0000313" key="4">
    <source>
        <dbReference type="EMBL" id="JAD31443.1"/>
    </source>
</evidence>
<dbReference type="Gene3D" id="3.80.10.10">
    <property type="entry name" value="Ribonuclease Inhibitor"/>
    <property type="match status" value="1"/>
</dbReference>
<dbReference type="Pfam" id="PF23598">
    <property type="entry name" value="LRR_14"/>
    <property type="match status" value="1"/>
</dbReference>
<proteinExistence type="predicted"/>